<dbReference type="SUPFAM" id="SSF55073">
    <property type="entry name" value="Nucleotide cyclase"/>
    <property type="match status" value="1"/>
</dbReference>
<dbReference type="InterPro" id="IPR052155">
    <property type="entry name" value="Biofilm_reg_signaling"/>
</dbReference>
<gene>
    <name evidence="5" type="ORF">LF65_00819</name>
</gene>
<dbReference type="InterPro" id="IPR003018">
    <property type="entry name" value="GAF"/>
</dbReference>
<dbReference type="InterPro" id="IPR031621">
    <property type="entry name" value="HisKA_7TM"/>
</dbReference>
<feature type="domain" description="PAC" evidence="3">
    <location>
        <begin position="423"/>
        <end position="475"/>
    </location>
</feature>
<dbReference type="InterPro" id="IPR035965">
    <property type="entry name" value="PAS-like_dom_sf"/>
</dbReference>
<dbReference type="InterPro" id="IPR029016">
    <property type="entry name" value="GAF-like_dom_sf"/>
</dbReference>
<dbReference type="RefSeq" id="WP_041894278.1">
    <property type="nucleotide sequence ID" value="NZ_CP010086.2"/>
</dbReference>
<dbReference type="Gene3D" id="3.30.70.270">
    <property type="match status" value="1"/>
</dbReference>
<dbReference type="Gene3D" id="3.30.450.20">
    <property type="entry name" value="PAS domain"/>
    <property type="match status" value="2"/>
</dbReference>
<evidence type="ECO:0000313" key="5">
    <source>
        <dbReference type="EMBL" id="AJG97446.1"/>
    </source>
</evidence>
<dbReference type="SMART" id="SM00086">
    <property type="entry name" value="PAC"/>
    <property type="match status" value="1"/>
</dbReference>
<dbReference type="SUPFAM" id="SSF55785">
    <property type="entry name" value="PYP-like sensor domain (PAS domain)"/>
    <property type="match status" value="1"/>
</dbReference>
<dbReference type="Pfam" id="PF00990">
    <property type="entry name" value="GGDEF"/>
    <property type="match status" value="1"/>
</dbReference>
<feature type="transmembrane region" description="Helical" evidence="1">
    <location>
        <begin position="6"/>
        <end position="25"/>
    </location>
</feature>
<dbReference type="PROSITE" id="PS50887">
    <property type="entry name" value="GGDEF"/>
    <property type="match status" value="1"/>
</dbReference>
<dbReference type="NCBIfam" id="TIGR00254">
    <property type="entry name" value="GGDEF"/>
    <property type="match status" value="1"/>
</dbReference>
<dbReference type="InterPro" id="IPR000160">
    <property type="entry name" value="GGDEF_dom"/>
</dbReference>
<dbReference type="KEGG" id="cbei:LF65_00819"/>
<dbReference type="OrthoDB" id="9805474at2"/>
<dbReference type="Gene3D" id="3.30.450.40">
    <property type="match status" value="1"/>
</dbReference>
<dbReference type="SMART" id="SM00091">
    <property type="entry name" value="PAS"/>
    <property type="match status" value="2"/>
</dbReference>
<evidence type="ECO:0000259" key="3">
    <source>
        <dbReference type="PROSITE" id="PS50113"/>
    </source>
</evidence>
<dbReference type="PANTHER" id="PTHR44757:SF2">
    <property type="entry name" value="BIOFILM ARCHITECTURE MAINTENANCE PROTEIN MBAA"/>
    <property type="match status" value="1"/>
</dbReference>
<dbReference type="EMBL" id="CP010086">
    <property type="protein sequence ID" value="AJG97446.1"/>
    <property type="molecule type" value="Genomic_DNA"/>
</dbReference>
<dbReference type="InterPro" id="IPR013767">
    <property type="entry name" value="PAS_fold"/>
</dbReference>
<dbReference type="Pfam" id="PF16927">
    <property type="entry name" value="HisKA_7TM"/>
    <property type="match status" value="1"/>
</dbReference>
<dbReference type="CDD" id="cd01949">
    <property type="entry name" value="GGDEF"/>
    <property type="match status" value="1"/>
</dbReference>
<accession>A0A0B5QGT0</accession>
<dbReference type="SUPFAM" id="SSF55781">
    <property type="entry name" value="GAF domain-like"/>
    <property type="match status" value="1"/>
</dbReference>
<evidence type="ECO:0000313" key="6">
    <source>
        <dbReference type="Proteomes" id="UP000031866"/>
    </source>
</evidence>
<dbReference type="AlphaFoldDB" id="A0A0B5QGT0"/>
<feature type="domain" description="PAS" evidence="2">
    <location>
        <begin position="350"/>
        <end position="428"/>
    </location>
</feature>
<dbReference type="PROSITE" id="PS50113">
    <property type="entry name" value="PAC"/>
    <property type="match status" value="1"/>
</dbReference>
<proteinExistence type="predicted"/>
<feature type="transmembrane region" description="Helical" evidence="1">
    <location>
        <begin position="34"/>
        <end position="51"/>
    </location>
</feature>
<feature type="transmembrane region" description="Helical" evidence="1">
    <location>
        <begin position="177"/>
        <end position="196"/>
    </location>
</feature>
<feature type="transmembrane region" description="Helical" evidence="1">
    <location>
        <begin position="142"/>
        <end position="165"/>
    </location>
</feature>
<reference evidence="6" key="1">
    <citation type="submission" date="2014-12" db="EMBL/GenBank/DDBJ databases">
        <title>Genome sequence of Clostridium beijerinckii strain 59B.</title>
        <authorList>
            <person name="Little G.T."/>
            <person name="Minton N.P."/>
        </authorList>
    </citation>
    <scope>NUCLEOTIDE SEQUENCE [LARGE SCALE GENOMIC DNA]</scope>
    <source>
        <strain evidence="6">59B</strain>
    </source>
</reference>
<dbReference type="InterPro" id="IPR029787">
    <property type="entry name" value="Nucleotide_cyclase"/>
</dbReference>
<sequence length="811" mass="93304">MFLKLNIFFCLILLLSALTLMYIGYSSWKRDKSYVSMSLIPVSIYALGYGFEILCTSIEGVEFWIKIEYLGIPFIAVFWLMLALNFTGYKDKFKKNTLALLYIIPSITFILNCTNDFHHLFYKELYMNDTGVFPIAKIIEGPWYWIHIAYTYILMIAGLVFLVAAYLKSAAIIRKQILLIIVAWVIPWGANIIYILKLLPFTLDLSPFTLSFSGIIYSFAILKFKFLELTPIALNKVFSSMLEGVIILDSENNIVNFNDSAKNIILELRDIGKGEHKIDEVFRKYKTLLNVIKNGSSNESLISISYEEQLKYYKININNISENNGKIVGKILILTDITEIEVQRKKVYDNAKFLQTLIDAIPNPIYSKDEFGVYNHCNAAFTEFLGMSKEEFLGSTVYNIFEKELAEIYSNSDKNIMSQKQSQAYEERLTHKDGTYHDVIFNKSVVVNEDDNVKGLVGVIIDTTEQKKSKEKISKLLKLKESMLKIGYSINEISNINNLLQLILDEVINCIDSRSCGSVLLLDKDKSLKIAVAKGYNLEDIKTFELKYEEHFAWANERNKVDTTTIFNDIHRIENIKMLDTAEGMKIKSIISSPIIIDGELYGFLNIDSIYNNCFNEGDLELMEYMRNQVSVAITNHKLHERTLYLSRYDKLTNVCNRTWFEQLIHSEIYNEDMNIEEFFLVVFDLNDLKLVNDNHGHLAGDELIKEFSKGLNALAGEGDIIGRFGGDEFVGIFLNSDLVSLTNKLEELIRKFKDCPLVFEGNKIVCSYSYGIANFPREGIEFDELIKRADRRMYEYKRKVKSKRALLIGV</sequence>
<dbReference type="Pfam" id="PF00989">
    <property type="entry name" value="PAS"/>
    <property type="match status" value="1"/>
</dbReference>
<feature type="transmembrane region" description="Helical" evidence="1">
    <location>
        <begin position="98"/>
        <end position="122"/>
    </location>
</feature>
<dbReference type="PROSITE" id="PS50112">
    <property type="entry name" value="PAS"/>
    <property type="match status" value="1"/>
</dbReference>
<keyword evidence="1" id="KW-0472">Membrane</keyword>
<keyword evidence="1" id="KW-1133">Transmembrane helix</keyword>
<dbReference type="SMART" id="SM00267">
    <property type="entry name" value="GGDEF"/>
    <property type="match status" value="1"/>
</dbReference>
<feature type="domain" description="GGDEF" evidence="4">
    <location>
        <begin position="677"/>
        <end position="811"/>
    </location>
</feature>
<dbReference type="InterPro" id="IPR000700">
    <property type="entry name" value="PAS-assoc_C"/>
</dbReference>
<feature type="transmembrane region" description="Helical" evidence="1">
    <location>
        <begin position="63"/>
        <end position="86"/>
    </location>
</feature>
<dbReference type="Proteomes" id="UP000031866">
    <property type="component" value="Chromosome"/>
</dbReference>
<dbReference type="CDD" id="cd00130">
    <property type="entry name" value="PAS"/>
    <property type="match status" value="1"/>
</dbReference>
<dbReference type="Pfam" id="PF13426">
    <property type="entry name" value="PAS_9"/>
    <property type="match status" value="1"/>
</dbReference>
<dbReference type="STRING" id="1520.LF65_00819"/>
<evidence type="ECO:0000259" key="2">
    <source>
        <dbReference type="PROSITE" id="PS50112"/>
    </source>
</evidence>
<keyword evidence="1" id="KW-0812">Transmembrane</keyword>
<dbReference type="PANTHER" id="PTHR44757">
    <property type="entry name" value="DIGUANYLATE CYCLASE DGCP"/>
    <property type="match status" value="1"/>
</dbReference>
<dbReference type="NCBIfam" id="TIGR00229">
    <property type="entry name" value="sensory_box"/>
    <property type="match status" value="1"/>
</dbReference>
<evidence type="ECO:0000256" key="1">
    <source>
        <dbReference type="SAM" id="Phobius"/>
    </source>
</evidence>
<dbReference type="Pfam" id="PF13185">
    <property type="entry name" value="GAF_2"/>
    <property type="match status" value="1"/>
</dbReference>
<dbReference type="InterPro" id="IPR001610">
    <property type="entry name" value="PAC"/>
</dbReference>
<organism evidence="5 6">
    <name type="scientific">Clostridium beijerinckii</name>
    <name type="common">Clostridium MP</name>
    <dbReference type="NCBI Taxonomy" id="1520"/>
    <lineage>
        <taxon>Bacteria</taxon>
        <taxon>Bacillati</taxon>
        <taxon>Bacillota</taxon>
        <taxon>Clostridia</taxon>
        <taxon>Eubacteriales</taxon>
        <taxon>Clostridiaceae</taxon>
        <taxon>Clostridium</taxon>
    </lineage>
</organism>
<protein>
    <submittedName>
        <fullName evidence="5">Diguanylate cyclase</fullName>
    </submittedName>
</protein>
<dbReference type="InterPro" id="IPR000014">
    <property type="entry name" value="PAS"/>
</dbReference>
<name>A0A0B5QGT0_CLOBE</name>
<dbReference type="InterPro" id="IPR043128">
    <property type="entry name" value="Rev_trsase/Diguanyl_cyclase"/>
</dbReference>
<evidence type="ECO:0000259" key="4">
    <source>
        <dbReference type="PROSITE" id="PS50887"/>
    </source>
</evidence>
<dbReference type="GO" id="GO:0006355">
    <property type="term" value="P:regulation of DNA-templated transcription"/>
    <property type="evidence" value="ECO:0007669"/>
    <property type="project" value="InterPro"/>
</dbReference>